<evidence type="ECO:0000313" key="4">
    <source>
        <dbReference type="Proteomes" id="UP000535511"/>
    </source>
</evidence>
<dbReference type="PANTHER" id="PTHR12286:SF5">
    <property type="entry name" value="SACCHAROPINE DEHYDROGENASE-LIKE OXIDOREDUCTASE"/>
    <property type="match status" value="1"/>
</dbReference>
<dbReference type="Pfam" id="PF03435">
    <property type="entry name" value="Sacchrp_dh_NADP"/>
    <property type="match status" value="1"/>
</dbReference>
<sequence length="396" mass="41895">MAGKQDREFDVVLFGATGFTGQLTAAYLARHAPAGLRWALAGRNQEKLAAVRLRLAAIDPELGRLELLRADVSDPGSLADVAARARVVITTVGPYLTYGEPLVAACAEAGTDYVDLTGEPEFVDRMYTAHHATAERTGARIVHACGFDSIPHDLGVFYTVQQLAASGPVSGPVSVRGVVRASGMFSGGTFHSALTAMSRPRQMRQAAADRRRVQRRPEGRSSRAVAGKPHRDGTLGLWLLPLPTIDPLVVARSGAALAAYGPEFRYSHYAGTKTLRYAVGGAAGVSALALAAQVGPLRNLLLGRVKQGEGPDEGKRARSWFTVDFVAEGDGRTLHTRVSGGDPGYDETATMLAESALCLALDDNPPTAGQVTIAQAMGDALLRRLQDAGIRFEVVG</sequence>
<comment type="caution">
    <text evidence="3">The sequence shown here is derived from an EMBL/GenBank/DDBJ whole genome shotgun (WGS) entry which is preliminary data.</text>
</comment>
<dbReference type="Proteomes" id="UP000535511">
    <property type="component" value="Unassembled WGS sequence"/>
</dbReference>
<evidence type="ECO:0000259" key="2">
    <source>
        <dbReference type="Pfam" id="PF03435"/>
    </source>
</evidence>
<dbReference type="SUPFAM" id="SSF51735">
    <property type="entry name" value="NAD(P)-binding Rossmann-fold domains"/>
    <property type="match status" value="1"/>
</dbReference>
<dbReference type="PANTHER" id="PTHR12286">
    <property type="entry name" value="SACCHAROPINE DEHYDROGENASE-LIKE OXIDOREDUCTASE"/>
    <property type="match status" value="1"/>
</dbReference>
<evidence type="ECO:0000313" key="3">
    <source>
        <dbReference type="EMBL" id="NYD43345.1"/>
    </source>
</evidence>
<gene>
    <name evidence="3" type="ORF">BJZ21_003428</name>
</gene>
<dbReference type="GO" id="GO:0005886">
    <property type="term" value="C:plasma membrane"/>
    <property type="evidence" value="ECO:0007669"/>
    <property type="project" value="TreeGrafter"/>
</dbReference>
<protein>
    <submittedName>
        <fullName evidence="3">Short subunit dehydrogenase-like uncharacterized protein</fullName>
    </submittedName>
</protein>
<keyword evidence="4" id="KW-1185">Reference proteome</keyword>
<dbReference type="EMBL" id="JACCBG010000001">
    <property type="protein sequence ID" value="NYD43345.1"/>
    <property type="molecule type" value="Genomic_DNA"/>
</dbReference>
<dbReference type="InterPro" id="IPR051276">
    <property type="entry name" value="Saccharopine_DH-like_oxidrdct"/>
</dbReference>
<dbReference type="Gene3D" id="3.40.50.720">
    <property type="entry name" value="NAD(P)-binding Rossmann-like Domain"/>
    <property type="match status" value="1"/>
</dbReference>
<dbReference type="AlphaFoldDB" id="A0A7Y9JBU0"/>
<feature type="compositionally biased region" description="Basic and acidic residues" evidence="1">
    <location>
        <begin position="207"/>
        <end position="221"/>
    </location>
</feature>
<evidence type="ECO:0000256" key="1">
    <source>
        <dbReference type="SAM" id="MobiDB-lite"/>
    </source>
</evidence>
<dbReference type="GO" id="GO:0009247">
    <property type="term" value="P:glycolipid biosynthetic process"/>
    <property type="evidence" value="ECO:0007669"/>
    <property type="project" value="TreeGrafter"/>
</dbReference>
<name>A0A7Y9JBU0_9ACTN</name>
<accession>A0A7Y9JBU0</accession>
<dbReference type="RefSeq" id="WP_179664873.1">
    <property type="nucleotide sequence ID" value="NZ_JACCBG010000001.1"/>
</dbReference>
<dbReference type="InterPro" id="IPR036291">
    <property type="entry name" value="NAD(P)-bd_dom_sf"/>
</dbReference>
<feature type="region of interest" description="Disordered" evidence="1">
    <location>
        <begin position="201"/>
        <end position="229"/>
    </location>
</feature>
<reference evidence="3 4" key="1">
    <citation type="submission" date="2020-07" db="EMBL/GenBank/DDBJ databases">
        <title>Sequencing the genomes of 1000 actinobacteria strains.</title>
        <authorList>
            <person name="Klenk H.-P."/>
        </authorList>
    </citation>
    <scope>NUCLEOTIDE SEQUENCE [LARGE SCALE GENOMIC DNA]</scope>
    <source>
        <strain evidence="3 4">DSM 21350</strain>
    </source>
</reference>
<proteinExistence type="predicted"/>
<dbReference type="InterPro" id="IPR005097">
    <property type="entry name" value="Sacchrp_dh_NADP-bd"/>
</dbReference>
<feature type="domain" description="Saccharopine dehydrogenase NADP binding" evidence="2">
    <location>
        <begin position="11"/>
        <end position="139"/>
    </location>
</feature>
<organism evidence="3 4">
    <name type="scientific">Nocardioides panaciterrulae</name>
    <dbReference type="NCBI Taxonomy" id="661492"/>
    <lineage>
        <taxon>Bacteria</taxon>
        <taxon>Bacillati</taxon>
        <taxon>Actinomycetota</taxon>
        <taxon>Actinomycetes</taxon>
        <taxon>Propionibacteriales</taxon>
        <taxon>Nocardioidaceae</taxon>
        <taxon>Nocardioides</taxon>
    </lineage>
</organism>